<feature type="transmembrane region" description="Helical" evidence="6">
    <location>
        <begin position="403"/>
        <end position="421"/>
    </location>
</feature>
<feature type="transmembrane region" description="Helical" evidence="6">
    <location>
        <begin position="250"/>
        <end position="273"/>
    </location>
</feature>
<feature type="transmembrane region" description="Helical" evidence="6">
    <location>
        <begin position="314"/>
        <end position="336"/>
    </location>
</feature>
<feature type="transmembrane region" description="Helical" evidence="6">
    <location>
        <begin position="342"/>
        <end position="365"/>
    </location>
</feature>
<keyword evidence="5 6" id="KW-0472">Membrane</keyword>
<feature type="transmembrane region" description="Helical" evidence="6">
    <location>
        <begin position="156"/>
        <end position="177"/>
    </location>
</feature>
<feature type="transmembrane region" description="Helical" evidence="6">
    <location>
        <begin position="12"/>
        <end position="36"/>
    </location>
</feature>
<dbReference type="GO" id="GO:0005886">
    <property type="term" value="C:plasma membrane"/>
    <property type="evidence" value="ECO:0007669"/>
    <property type="project" value="UniProtKB-SubCell"/>
</dbReference>
<proteinExistence type="predicted"/>
<comment type="subcellular location">
    <subcellularLocation>
        <location evidence="1">Cell membrane</location>
        <topology evidence="1">Multi-pass membrane protein</topology>
    </subcellularLocation>
</comment>
<keyword evidence="8" id="KW-1185">Reference proteome</keyword>
<dbReference type="PANTHER" id="PTHR30250:SF26">
    <property type="entry name" value="PSMA PROTEIN"/>
    <property type="match status" value="1"/>
</dbReference>
<keyword evidence="3 6" id="KW-0812">Transmembrane</keyword>
<reference evidence="7 8" key="1">
    <citation type="submission" date="2019-04" db="EMBL/GenBank/DDBJ databases">
        <title>Genome sequence of Pelagicola litoralis CL-ES2.</title>
        <authorList>
            <person name="Cao J."/>
        </authorList>
    </citation>
    <scope>NUCLEOTIDE SEQUENCE [LARGE SCALE GENOMIC DNA]</scope>
    <source>
        <strain evidence="7 8">CL-ES2</strain>
    </source>
</reference>
<dbReference type="OrthoDB" id="512217at2"/>
<evidence type="ECO:0000313" key="7">
    <source>
        <dbReference type="EMBL" id="TKZ17452.1"/>
    </source>
</evidence>
<feature type="transmembrane region" description="Helical" evidence="6">
    <location>
        <begin position="433"/>
        <end position="453"/>
    </location>
</feature>
<feature type="transmembrane region" description="Helical" evidence="6">
    <location>
        <begin position="377"/>
        <end position="397"/>
    </location>
</feature>
<evidence type="ECO:0000256" key="6">
    <source>
        <dbReference type="SAM" id="Phobius"/>
    </source>
</evidence>
<dbReference type="PANTHER" id="PTHR30250">
    <property type="entry name" value="PST FAMILY PREDICTED COLANIC ACID TRANSPORTER"/>
    <property type="match status" value="1"/>
</dbReference>
<feature type="transmembrane region" description="Helical" evidence="6">
    <location>
        <begin position="465"/>
        <end position="485"/>
    </location>
</feature>
<evidence type="ECO:0000256" key="4">
    <source>
        <dbReference type="ARBA" id="ARBA00022989"/>
    </source>
</evidence>
<feature type="transmembrane region" description="Helical" evidence="6">
    <location>
        <begin position="42"/>
        <end position="62"/>
    </location>
</feature>
<gene>
    <name evidence="7" type="ORF">FAP39_14285</name>
</gene>
<evidence type="ECO:0000256" key="5">
    <source>
        <dbReference type="ARBA" id="ARBA00023136"/>
    </source>
</evidence>
<accession>A0A4U7MWD3</accession>
<dbReference type="InterPro" id="IPR002797">
    <property type="entry name" value="Polysacc_synth"/>
</dbReference>
<feature type="transmembrane region" description="Helical" evidence="6">
    <location>
        <begin position="125"/>
        <end position="149"/>
    </location>
</feature>
<name>A0A4U7MWD3_9RHOB</name>
<evidence type="ECO:0000313" key="8">
    <source>
        <dbReference type="Proteomes" id="UP000306575"/>
    </source>
</evidence>
<keyword evidence="4 6" id="KW-1133">Transmembrane helix</keyword>
<protein>
    <submittedName>
        <fullName evidence="7">Uncharacterized protein</fullName>
    </submittedName>
</protein>
<dbReference type="Proteomes" id="UP000306575">
    <property type="component" value="Unassembled WGS sequence"/>
</dbReference>
<evidence type="ECO:0000256" key="3">
    <source>
        <dbReference type="ARBA" id="ARBA00022692"/>
    </source>
</evidence>
<dbReference type="EMBL" id="SULI01000022">
    <property type="protein sequence ID" value="TKZ17452.1"/>
    <property type="molecule type" value="Genomic_DNA"/>
</dbReference>
<evidence type="ECO:0000256" key="1">
    <source>
        <dbReference type="ARBA" id="ARBA00004651"/>
    </source>
</evidence>
<sequence>MGRSMSKRVSGAALSYLLIFVKLVVTLFFTPILVSSLGVDGYGLYALVGALAAYLYILDFGMNDSVMRFFVAHENDTVERDVFLAKMLGLYSLVGALILLGAYAMSLMAEPVFGASNTPEQVEMLSTMILITGIGAAFLVALNPLGALLSATESFIFLRSMEIAATVLSALVMVVVLRAGGGAVQIVMVSTASVITQAVLRLVYAAFVLDARVRIGLPDRKTLTRVARYAAPIFVVMIAETLFWKLDSILIGAVLGAAPVAVYAIGVTFNKYFMSFATALSRVMTPEIIRQIDRGADATMLTDLMIRISRFQAMFLLVILSGLAIFGQRFLVLWLGPEFAPAYWVMLAVLVPYTLELSGNARNIILQVKGLYWQRSAITMVMALLNIPLTLALLQIWGVVGAAISTGIAVFVGYVLIALLLKLRVGMEIGRYWLETARGILPLAVVVTALGLWAERYLPGGWDALLLGGLVHLTVFGLAIYWLAASPDERVFIDRFLRRFRGGKV</sequence>
<feature type="transmembrane region" description="Helical" evidence="6">
    <location>
        <begin position="83"/>
        <end position="105"/>
    </location>
</feature>
<dbReference type="AlphaFoldDB" id="A0A4U7MWD3"/>
<dbReference type="Pfam" id="PF01943">
    <property type="entry name" value="Polysacc_synt"/>
    <property type="match status" value="1"/>
</dbReference>
<comment type="caution">
    <text evidence="7">The sequence shown here is derived from an EMBL/GenBank/DDBJ whole genome shotgun (WGS) entry which is preliminary data.</text>
</comment>
<keyword evidence="2" id="KW-1003">Cell membrane</keyword>
<dbReference type="InterPro" id="IPR050833">
    <property type="entry name" value="Poly_Biosynth_Transport"/>
</dbReference>
<feature type="transmembrane region" description="Helical" evidence="6">
    <location>
        <begin position="183"/>
        <end position="205"/>
    </location>
</feature>
<organism evidence="7 8">
    <name type="scientific">Shimia litoralis</name>
    <dbReference type="NCBI Taxonomy" id="420403"/>
    <lineage>
        <taxon>Bacteria</taxon>
        <taxon>Pseudomonadati</taxon>
        <taxon>Pseudomonadota</taxon>
        <taxon>Alphaproteobacteria</taxon>
        <taxon>Rhodobacterales</taxon>
        <taxon>Roseobacteraceae</taxon>
    </lineage>
</organism>
<evidence type="ECO:0000256" key="2">
    <source>
        <dbReference type="ARBA" id="ARBA00022475"/>
    </source>
</evidence>
<feature type="transmembrane region" description="Helical" evidence="6">
    <location>
        <begin position="226"/>
        <end position="244"/>
    </location>
</feature>